<dbReference type="STRING" id="1333662.LPB303_05095"/>
<dbReference type="Proteomes" id="UP000076923">
    <property type="component" value="Unassembled WGS sequence"/>
</dbReference>
<gene>
    <name evidence="7" type="ORF">LPB303_05095</name>
</gene>
<evidence type="ECO:0000313" key="7">
    <source>
        <dbReference type="EMBL" id="OAD45670.1"/>
    </source>
</evidence>
<dbReference type="PANTHER" id="PTHR30250">
    <property type="entry name" value="PST FAMILY PREDICTED COLANIC ACID TRANSPORTER"/>
    <property type="match status" value="1"/>
</dbReference>
<reference evidence="7 8" key="1">
    <citation type="submission" date="2016-02" db="EMBL/GenBank/DDBJ databases">
        <title>Draft genome sequence of Polaribacter atrinae KACC17473.</title>
        <authorList>
            <person name="Shin S.-K."/>
            <person name="Yi H."/>
        </authorList>
    </citation>
    <scope>NUCLEOTIDE SEQUENCE [LARGE SCALE GENOMIC DNA]</scope>
    <source>
        <strain evidence="7 8">KACC 17473</strain>
    </source>
</reference>
<evidence type="ECO:0000256" key="1">
    <source>
        <dbReference type="ARBA" id="ARBA00004651"/>
    </source>
</evidence>
<organism evidence="7 8">
    <name type="scientific">Polaribacter atrinae</name>
    <dbReference type="NCBI Taxonomy" id="1333662"/>
    <lineage>
        <taxon>Bacteria</taxon>
        <taxon>Pseudomonadati</taxon>
        <taxon>Bacteroidota</taxon>
        <taxon>Flavobacteriia</taxon>
        <taxon>Flavobacteriales</taxon>
        <taxon>Flavobacteriaceae</taxon>
    </lineage>
</organism>
<dbReference type="PANTHER" id="PTHR30250:SF26">
    <property type="entry name" value="PSMA PROTEIN"/>
    <property type="match status" value="1"/>
</dbReference>
<keyword evidence="8" id="KW-1185">Reference proteome</keyword>
<dbReference type="EMBL" id="LVWE01000010">
    <property type="protein sequence ID" value="OAD45670.1"/>
    <property type="molecule type" value="Genomic_DNA"/>
</dbReference>
<comment type="caution">
    <text evidence="7">The sequence shown here is derived from an EMBL/GenBank/DDBJ whole genome shotgun (WGS) entry which is preliminary data.</text>
</comment>
<feature type="transmembrane region" description="Helical" evidence="6">
    <location>
        <begin position="157"/>
        <end position="176"/>
    </location>
</feature>
<keyword evidence="4 6" id="KW-1133">Transmembrane helix</keyword>
<feature type="transmembrane region" description="Helical" evidence="6">
    <location>
        <begin position="182"/>
        <end position="205"/>
    </location>
</feature>
<feature type="transmembrane region" description="Helical" evidence="6">
    <location>
        <begin position="313"/>
        <end position="334"/>
    </location>
</feature>
<feature type="transmembrane region" description="Helical" evidence="6">
    <location>
        <begin position="92"/>
        <end position="112"/>
    </location>
</feature>
<accession>A0A176TCU1</accession>
<feature type="transmembrane region" description="Helical" evidence="6">
    <location>
        <begin position="374"/>
        <end position="393"/>
    </location>
</feature>
<evidence type="ECO:0000256" key="3">
    <source>
        <dbReference type="ARBA" id="ARBA00022692"/>
    </source>
</evidence>
<comment type="subcellular location">
    <subcellularLocation>
        <location evidence="1">Cell membrane</location>
        <topology evidence="1">Multi-pass membrane protein</topology>
    </subcellularLocation>
</comment>
<keyword evidence="3 6" id="KW-0812">Transmembrane</keyword>
<evidence type="ECO:0000256" key="5">
    <source>
        <dbReference type="ARBA" id="ARBA00023136"/>
    </source>
</evidence>
<evidence type="ECO:0008006" key="9">
    <source>
        <dbReference type="Google" id="ProtNLM"/>
    </source>
</evidence>
<proteinExistence type="predicted"/>
<keyword evidence="5 6" id="KW-0472">Membrane</keyword>
<feature type="transmembrane region" description="Helical" evidence="6">
    <location>
        <begin position="226"/>
        <end position="255"/>
    </location>
</feature>
<dbReference type="GO" id="GO:0005886">
    <property type="term" value="C:plasma membrane"/>
    <property type="evidence" value="ECO:0007669"/>
    <property type="project" value="UniProtKB-SubCell"/>
</dbReference>
<sequence length="486" mass="55334">MEDYKKKVKLNALSAYLNLFINSFVLFIISPLLVRFLGDMNFGIWKSIQKILSITSVADGRSSQALKSFIANSESDLDFDKKKRLIGSALKVSFYFMPLTLVVVALMVYYLPSLMNDIPKEYVSIVRITGFILGINLIITPLLTIPDSILIGTNNVFKLNFVQTFTTVLMNCLFLLTAYLGYGIIGLAGVSTFILILNGLIIYIICRKNILWFGIKKPEKEEVDVFFNFSFWVLLWVFIERLFLSTEIFLIGYLINPVEVTKYSFSAYVVQLVIPVALLTGSAFIPTLGNLVGQKDFSNAAKVISNIKQALRIIAIAFGCGIILFNNIFVELWVGKEYYLGDFNNFLMVLIMIQLLLFRNDSQIKDLTLDIKKKVIYGAIGTVLVFLLGIITYRYYSSITAIFISIFVGRLLLTIVFRKQVNSFFSLPVEFKDELIILSIISFTYCLFTYLLEDNLLFKISYFLLLVIVLVKYFGGNKILKFLIKK</sequence>
<feature type="transmembrane region" description="Helical" evidence="6">
    <location>
        <begin position="15"/>
        <end position="37"/>
    </location>
</feature>
<evidence type="ECO:0000256" key="2">
    <source>
        <dbReference type="ARBA" id="ARBA00022475"/>
    </source>
</evidence>
<dbReference type="RefSeq" id="WP_068448630.1">
    <property type="nucleotide sequence ID" value="NZ_CP150660.1"/>
</dbReference>
<dbReference type="InterPro" id="IPR050833">
    <property type="entry name" value="Poly_Biosynth_Transport"/>
</dbReference>
<dbReference type="OrthoDB" id="5751261at2"/>
<keyword evidence="2" id="KW-1003">Cell membrane</keyword>
<dbReference type="InterPro" id="IPR002797">
    <property type="entry name" value="Polysacc_synth"/>
</dbReference>
<dbReference type="AlphaFoldDB" id="A0A176TCU1"/>
<evidence type="ECO:0000313" key="8">
    <source>
        <dbReference type="Proteomes" id="UP000076923"/>
    </source>
</evidence>
<feature type="transmembrane region" description="Helical" evidence="6">
    <location>
        <begin position="124"/>
        <end position="145"/>
    </location>
</feature>
<feature type="transmembrane region" description="Helical" evidence="6">
    <location>
        <begin position="267"/>
        <end position="292"/>
    </location>
</feature>
<dbReference type="Pfam" id="PF01943">
    <property type="entry name" value="Polysacc_synt"/>
    <property type="match status" value="1"/>
</dbReference>
<evidence type="ECO:0000256" key="6">
    <source>
        <dbReference type="SAM" id="Phobius"/>
    </source>
</evidence>
<feature type="transmembrane region" description="Helical" evidence="6">
    <location>
        <begin position="429"/>
        <end position="450"/>
    </location>
</feature>
<feature type="transmembrane region" description="Helical" evidence="6">
    <location>
        <begin position="456"/>
        <end position="475"/>
    </location>
</feature>
<evidence type="ECO:0000256" key="4">
    <source>
        <dbReference type="ARBA" id="ARBA00022989"/>
    </source>
</evidence>
<feature type="transmembrane region" description="Helical" evidence="6">
    <location>
        <begin position="399"/>
        <end position="417"/>
    </location>
</feature>
<protein>
    <recommendedName>
        <fullName evidence="9">Polysaccharide biosynthesis protein C-terminal domain-containing protein</fullName>
    </recommendedName>
</protein>
<name>A0A176TCU1_9FLAO</name>
<feature type="transmembrane region" description="Helical" evidence="6">
    <location>
        <begin position="346"/>
        <end position="362"/>
    </location>
</feature>